<sequence>MNSQEQTLIDGLFSRLQEAEHEGGLRDTEAEAQIKTHLARQPAAPYYMAQAMLIQEAAIKRLDQRVRELEAQAADQQRQRPNNGGFLAGLFGGGQASAPQPAQRPAGWGETRFSQGAAAGMNAPGAVPAAQGGGFMRGALQTAAGVAGGVMVADLLTNMFHHDQPQEIVEVIHDDLPPQADSFASGLDDSPYGGGEDIDTDAFNSSDFFDDDSSFS</sequence>
<organism evidence="2 3">
    <name type="scientific">Phytopseudomonas seleniipraecipitans</name>
    <dbReference type="NCBI Taxonomy" id="640205"/>
    <lineage>
        <taxon>Bacteria</taxon>
        <taxon>Pseudomonadati</taxon>
        <taxon>Pseudomonadota</taxon>
        <taxon>Gammaproteobacteria</taxon>
        <taxon>Pseudomonadales</taxon>
        <taxon>Pseudomonadaceae</taxon>
        <taxon>Phytopseudomonas</taxon>
    </lineage>
</organism>
<dbReference type="InterPro" id="IPR018648">
    <property type="entry name" value="DUF2076"/>
</dbReference>
<protein>
    <recommendedName>
        <fullName evidence="4">DUF2076 domain-containing protein</fullName>
    </recommendedName>
</protein>
<proteinExistence type="predicted"/>
<feature type="compositionally biased region" description="Gly residues" evidence="1">
    <location>
        <begin position="86"/>
        <end position="95"/>
    </location>
</feature>
<dbReference type="RefSeq" id="WP_092364809.1">
    <property type="nucleotide sequence ID" value="NZ_FNBM01000001.1"/>
</dbReference>
<gene>
    <name evidence="2" type="ORF">SAMN05216381_0769</name>
</gene>
<dbReference type="Proteomes" id="UP000243378">
    <property type="component" value="Unassembled WGS sequence"/>
</dbReference>
<dbReference type="AlphaFoldDB" id="A0A1G7HSV1"/>
<dbReference type="OrthoDB" id="122910at2"/>
<dbReference type="Pfam" id="PF09849">
    <property type="entry name" value="DUF2076"/>
    <property type="match status" value="1"/>
</dbReference>
<name>A0A1G7HSV1_9GAMM</name>
<feature type="compositionally biased region" description="Low complexity" evidence="1">
    <location>
        <begin position="96"/>
        <end position="107"/>
    </location>
</feature>
<evidence type="ECO:0000256" key="1">
    <source>
        <dbReference type="SAM" id="MobiDB-lite"/>
    </source>
</evidence>
<dbReference type="STRING" id="640205.SAMN05216381_0769"/>
<evidence type="ECO:0000313" key="3">
    <source>
        <dbReference type="Proteomes" id="UP000243378"/>
    </source>
</evidence>
<evidence type="ECO:0008006" key="4">
    <source>
        <dbReference type="Google" id="ProtNLM"/>
    </source>
</evidence>
<evidence type="ECO:0000313" key="2">
    <source>
        <dbReference type="EMBL" id="SDF03418.1"/>
    </source>
</evidence>
<feature type="region of interest" description="Disordered" evidence="1">
    <location>
        <begin position="73"/>
        <end position="108"/>
    </location>
</feature>
<accession>A0A1G7HSV1</accession>
<dbReference type="EMBL" id="FNBM01000001">
    <property type="protein sequence ID" value="SDF03418.1"/>
    <property type="molecule type" value="Genomic_DNA"/>
</dbReference>
<reference evidence="2 3" key="1">
    <citation type="submission" date="2016-10" db="EMBL/GenBank/DDBJ databases">
        <authorList>
            <person name="de Groot N.N."/>
        </authorList>
    </citation>
    <scope>NUCLEOTIDE SEQUENCE [LARGE SCALE GENOMIC DNA]</scope>
    <source>
        <strain evidence="2 3">LMG 25475</strain>
    </source>
</reference>
<feature type="region of interest" description="Disordered" evidence="1">
    <location>
        <begin position="177"/>
        <end position="216"/>
    </location>
</feature>